<evidence type="ECO:0000259" key="7">
    <source>
        <dbReference type="PROSITE" id="PS50893"/>
    </source>
</evidence>
<name>W7D5T9_9LIST</name>
<reference evidence="8 9" key="1">
    <citation type="submission" date="2012-12" db="EMBL/GenBank/DDBJ databases">
        <title>Novel taxa of Listeriaceae from agricultural environments in the United States.</title>
        <authorList>
            <person name="den Bakker H.C."/>
            <person name="Allred A."/>
            <person name="Warchocki S."/>
            <person name="Wright E.M."/>
            <person name="Burrell A."/>
            <person name="Nightingale K.K."/>
            <person name="Kephart D."/>
            <person name="Wiedmann M."/>
        </authorList>
    </citation>
    <scope>NUCLEOTIDE SEQUENCE [LARGE SCALE GENOMIC DNA]</scope>
    <source>
        <strain evidence="8 9">FSL F6-1037</strain>
    </source>
</reference>
<organism evidence="8 9">
    <name type="scientific">Brochothrix campestris FSL F6-1037</name>
    <dbReference type="NCBI Taxonomy" id="1265861"/>
    <lineage>
        <taxon>Bacteria</taxon>
        <taxon>Bacillati</taxon>
        <taxon>Bacillota</taxon>
        <taxon>Bacilli</taxon>
        <taxon>Bacillales</taxon>
        <taxon>Listeriaceae</taxon>
        <taxon>Brochothrix</taxon>
    </lineage>
</organism>
<gene>
    <name evidence="8" type="ORF">BCAMP_04672</name>
</gene>
<keyword evidence="3" id="KW-1003">Cell membrane</keyword>
<dbReference type="GO" id="GO:0016887">
    <property type="term" value="F:ATP hydrolysis activity"/>
    <property type="evidence" value="ECO:0007669"/>
    <property type="project" value="InterPro"/>
</dbReference>
<evidence type="ECO:0000256" key="3">
    <source>
        <dbReference type="ARBA" id="ARBA00022475"/>
    </source>
</evidence>
<comment type="caution">
    <text evidence="8">The sequence shown here is derived from an EMBL/GenBank/DDBJ whole genome shotgun (WGS) entry which is preliminary data.</text>
</comment>
<dbReference type="AlphaFoldDB" id="W7D5T9"/>
<dbReference type="GO" id="GO:0005886">
    <property type="term" value="C:plasma membrane"/>
    <property type="evidence" value="ECO:0007669"/>
    <property type="project" value="UniProtKB-SubCell"/>
</dbReference>
<dbReference type="SMART" id="SM00382">
    <property type="entry name" value="AAA"/>
    <property type="match status" value="1"/>
</dbReference>
<dbReference type="PIRSF" id="PIRSF039085">
    <property type="entry name" value="ABC_ATPase_HisP"/>
    <property type="match status" value="1"/>
</dbReference>
<dbReference type="InterPro" id="IPR003439">
    <property type="entry name" value="ABC_transporter-like_ATP-bd"/>
</dbReference>
<dbReference type="PANTHER" id="PTHR43166">
    <property type="entry name" value="AMINO ACID IMPORT ATP-BINDING PROTEIN"/>
    <property type="match status" value="1"/>
</dbReference>
<dbReference type="InterPro" id="IPR050086">
    <property type="entry name" value="MetN_ABC_transporter-like"/>
</dbReference>
<evidence type="ECO:0000256" key="2">
    <source>
        <dbReference type="ARBA" id="ARBA00022448"/>
    </source>
</evidence>
<accession>W7D5T9</accession>
<dbReference type="Gene3D" id="3.40.50.300">
    <property type="entry name" value="P-loop containing nucleotide triphosphate hydrolases"/>
    <property type="match status" value="1"/>
</dbReference>
<dbReference type="GO" id="GO:0015424">
    <property type="term" value="F:ABC-type amino acid transporter activity"/>
    <property type="evidence" value="ECO:0007669"/>
    <property type="project" value="InterPro"/>
</dbReference>
<evidence type="ECO:0000256" key="5">
    <source>
        <dbReference type="ARBA" id="ARBA00022840"/>
    </source>
</evidence>
<dbReference type="EMBL" id="AODH01000016">
    <property type="protein sequence ID" value="EUJ40658.1"/>
    <property type="molecule type" value="Genomic_DNA"/>
</dbReference>
<dbReference type="STRING" id="1265861.BCAMP_04672"/>
<dbReference type="PROSITE" id="PS00211">
    <property type="entry name" value="ABC_TRANSPORTER_1"/>
    <property type="match status" value="1"/>
</dbReference>
<dbReference type="PROSITE" id="PS50893">
    <property type="entry name" value="ABC_TRANSPORTER_2"/>
    <property type="match status" value="1"/>
</dbReference>
<dbReference type="Proteomes" id="UP000019243">
    <property type="component" value="Unassembled WGS sequence"/>
</dbReference>
<dbReference type="InterPro" id="IPR003593">
    <property type="entry name" value="AAA+_ATPase"/>
</dbReference>
<dbReference type="InterPro" id="IPR030679">
    <property type="entry name" value="ABC_ATPase_HisP-typ"/>
</dbReference>
<evidence type="ECO:0000256" key="6">
    <source>
        <dbReference type="ARBA" id="ARBA00023136"/>
    </source>
</evidence>
<keyword evidence="9" id="KW-1185">Reference proteome</keyword>
<protein>
    <submittedName>
        <fullName evidence="8">Amino acid ABC transporter ATP-binding protein</fullName>
    </submittedName>
</protein>
<evidence type="ECO:0000313" key="9">
    <source>
        <dbReference type="Proteomes" id="UP000019243"/>
    </source>
</evidence>
<keyword evidence="2" id="KW-0813">Transport</keyword>
<dbReference type="GO" id="GO:0005524">
    <property type="term" value="F:ATP binding"/>
    <property type="evidence" value="ECO:0007669"/>
    <property type="project" value="UniProtKB-KW"/>
</dbReference>
<feature type="domain" description="ABC transporter" evidence="7">
    <location>
        <begin position="2"/>
        <end position="239"/>
    </location>
</feature>
<dbReference type="Pfam" id="PF00005">
    <property type="entry name" value="ABC_tran"/>
    <property type="match status" value="1"/>
</dbReference>
<keyword evidence="6" id="KW-0472">Membrane</keyword>
<dbReference type="PANTHER" id="PTHR43166:SF35">
    <property type="entry name" value="L-CYSTINE IMPORT ATP-BINDING PROTEIN TCYN"/>
    <property type="match status" value="1"/>
</dbReference>
<dbReference type="OrthoDB" id="1679618at2"/>
<dbReference type="RefSeq" id="WP_035313954.1">
    <property type="nucleotide sequence ID" value="NZ_AODH01000016.1"/>
</dbReference>
<evidence type="ECO:0000256" key="1">
    <source>
        <dbReference type="ARBA" id="ARBA00004202"/>
    </source>
</evidence>
<dbReference type="InterPro" id="IPR017871">
    <property type="entry name" value="ABC_transporter-like_CS"/>
</dbReference>
<sequence>MIKIERLTKTFGDTTVLHNIDLTIATGETVTIIGPSGSGKSTLLNCLNLLVTPDEGSVTIGEAFYQAPKLSKKTRLTIRRQSAMVFQNYNLFANLTVEANVTEALVTVYRWSKATATQRALELLNDVGLRDKAKLYPHQLSGGQKQRIAIARALAIKPNVILFDEPTSALDPELVTEVLHVIQSVVKQKITAIIVTHELAFARDVSDRVVLMADGQIVEHNTTAAFFDHPQHERTKQFLAAFS</sequence>
<dbReference type="InterPro" id="IPR027417">
    <property type="entry name" value="P-loop_NTPase"/>
</dbReference>
<evidence type="ECO:0000313" key="8">
    <source>
        <dbReference type="EMBL" id="EUJ40658.1"/>
    </source>
</evidence>
<dbReference type="SUPFAM" id="SSF52540">
    <property type="entry name" value="P-loop containing nucleoside triphosphate hydrolases"/>
    <property type="match status" value="1"/>
</dbReference>
<evidence type="ECO:0000256" key="4">
    <source>
        <dbReference type="ARBA" id="ARBA00022741"/>
    </source>
</evidence>
<proteinExistence type="predicted"/>
<comment type="subcellular location">
    <subcellularLocation>
        <location evidence="1">Cell membrane</location>
        <topology evidence="1">Peripheral membrane protein</topology>
    </subcellularLocation>
</comment>
<keyword evidence="4" id="KW-0547">Nucleotide-binding</keyword>
<keyword evidence="5 8" id="KW-0067">ATP-binding</keyword>